<dbReference type="SUPFAM" id="SSF53649">
    <property type="entry name" value="Alkaline phosphatase-like"/>
    <property type="match status" value="1"/>
</dbReference>
<dbReference type="PANTHER" id="PTHR42693">
    <property type="entry name" value="ARYLSULFATASE FAMILY MEMBER"/>
    <property type="match status" value="1"/>
</dbReference>
<keyword evidence="4" id="KW-0106">Calcium</keyword>
<dbReference type="InterPro" id="IPR024607">
    <property type="entry name" value="Sulfatase_CS"/>
</dbReference>
<evidence type="ECO:0000313" key="8">
    <source>
        <dbReference type="Proteomes" id="UP001597297"/>
    </source>
</evidence>
<gene>
    <name evidence="7" type="ORF">ACFSQZ_10130</name>
</gene>
<dbReference type="InterPro" id="IPR000917">
    <property type="entry name" value="Sulfatase_N"/>
</dbReference>
<organism evidence="7 8">
    <name type="scientific">Rubritalea spongiae</name>
    <dbReference type="NCBI Taxonomy" id="430797"/>
    <lineage>
        <taxon>Bacteria</taxon>
        <taxon>Pseudomonadati</taxon>
        <taxon>Verrucomicrobiota</taxon>
        <taxon>Verrucomicrobiia</taxon>
        <taxon>Verrucomicrobiales</taxon>
        <taxon>Rubritaleaceae</taxon>
        <taxon>Rubritalea</taxon>
    </lineage>
</organism>
<keyword evidence="3" id="KW-0378">Hydrolase</keyword>
<feature type="region of interest" description="Disordered" evidence="5">
    <location>
        <begin position="464"/>
        <end position="484"/>
    </location>
</feature>
<evidence type="ECO:0000256" key="5">
    <source>
        <dbReference type="SAM" id="MobiDB-lite"/>
    </source>
</evidence>
<evidence type="ECO:0000256" key="2">
    <source>
        <dbReference type="ARBA" id="ARBA00022723"/>
    </source>
</evidence>
<dbReference type="Gene3D" id="3.40.720.10">
    <property type="entry name" value="Alkaline Phosphatase, subunit A"/>
    <property type="match status" value="1"/>
</dbReference>
<evidence type="ECO:0000256" key="1">
    <source>
        <dbReference type="ARBA" id="ARBA00008779"/>
    </source>
</evidence>
<evidence type="ECO:0000259" key="6">
    <source>
        <dbReference type="Pfam" id="PF00884"/>
    </source>
</evidence>
<dbReference type="EMBL" id="JBHUJC010000028">
    <property type="protein sequence ID" value="MFD2276827.1"/>
    <property type="molecule type" value="Genomic_DNA"/>
</dbReference>
<proteinExistence type="inferred from homology"/>
<keyword evidence="8" id="KW-1185">Reference proteome</keyword>
<dbReference type="InterPro" id="IPR017850">
    <property type="entry name" value="Alkaline_phosphatase_core_sf"/>
</dbReference>
<dbReference type="RefSeq" id="WP_377095256.1">
    <property type="nucleotide sequence ID" value="NZ_JBHSJM010000001.1"/>
</dbReference>
<reference evidence="8" key="1">
    <citation type="journal article" date="2019" name="Int. J. Syst. Evol. Microbiol.">
        <title>The Global Catalogue of Microorganisms (GCM) 10K type strain sequencing project: providing services to taxonomists for standard genome sequencing and annotation.</title>
        <authorList>
            <consortium name="The Broad Institute Genomics Platform"/>
            <consortium name="The Broad Institute Genome Sequencing Center for Infectious Disease"/>
            <person name="Wu L."/>
            <person name="Ma J."/>
        </authorList>
    </citation>
    <scope>NUCLEOTIDE SEQUENCE [LARGE SCALE GENOMIC DNA]</scope>
    <source>
        <strain evidence="8">JCM 16545</strain>
    </source>
</reference>
<evidence type="ECO:0000256" key="3">
    <source>
        <dbReference type="ARBA" id="ARBA00022801"/>
    </source>
</evidence>
<dbReference type="PROSITE" id="PS00523">
    <property type="entry name" value="SULFATASE_1"/>
    <property type="match status" value="1"/>
</dbReference>
<dbReference type="Gene3D" id="3.30.1120.10">
    <property type="match status" value="1"/>
</dbReference>
<accession>A0ABW5E2I8</accession>
<dbReference type="Proteomes" id="UP001597297">
    <property type="component" value="Unassembled WGS sequence"/>
</dbReference>
<dbReference type="PANTHER" id="PTHR42693:SF53">
    <property type="entry name" value="ENDO-4-O-SULFATASE"/>
    <property type="match status" value="1"/>
</dbReference>
<feature type="compositionally biased region" description="Basic and acidic residues" evidence="5">
    <location>
        <begin position="474"/>
        <end position="484"/>
    </location>
</feature>
<feature type="domain" description="Sulfatase N-terminal" evidence="6">
    <location>
        <begin position="22"/>
        <end position="357"/>
    </location>
</feature>
<comment type="caution">
    <text evidence="7">The sequence shown here is derived from an EMBL/GenBank/DDBJ whole genome shotgun (WGS) entry which is preliminary data.</text>
</comment>
<dbReference type="Pfam" id="PF00884">
    <property type="entry name" value="Sulfatase"/>
    <property type="match status" value="1"/>
</dbReference>
<evidence type="ECO:0000313" key="7">
    <source>
        <dbReference type="EMBL" id="MFD2276827.1"/>
    </source>
</evidence>
<sequence length="484" mass="53577">MKKFLSFVFALSSFVYAEEKLPNIVYILADDMGYGDVQILNPEKGKIPTPAMDKLAKDGMIFTDAHTCSSVCTPTRYGLLTGRYNWRTTKQRGVLSGTSGPLIPTTRTTVAKVLKDAGYHTAMVGKWHLGLGLPKQGKSLDWKGTITKGPVDLGFDYWYGISASLDFPPYIYIHNNKFVGEATAKKAFHRPGAAEPSFEAVEVLDELEKKSIEFIQQQHGEKPYFLYIPLTSPHTPIVPSEEWKGKSGLGDYGDFMMQTDAVIGKIIEAVDASESAENTMIIVTSDNGCAKKAEIPDLISKGHYPNAQFRGKKMELWDGGHRVPHIVRWPAVVKAGSSSDEIICLNDFMATCSEITGRALKDNEGEDSVSFLPALKGEKIVTERKGIVHHSYTGKFAYRSGKWKLILAKGSGGLDDGLTKEEMAAAPKGQLYDMENDESETKNLYTEKPEVVEKLLTMLEYEVKQGRSTPGEPQKNDAKKVKIW</sequence>
<evidence type="ECO:0000256" key="4">
    <source>
        <dbReference type="ARBA" id="ARBA00022837"/>
    </source>
</evidence>
<protein>
    <submittedName>
        <fullName evidence="7">Arylsulfatase</fullName>
    </submittedName>
</protein>
<comment type="similarity">
    <text evidence="1">Belongs to the sulfatase family.</text>
</comment>
<dbReference type="InterPro" id="IPR050738">
    <property type="entry name" value="Sulfatase"/>
</dbReference>
<dbReference type="PROSITE" id="PS00149">
    <property type="entry name" value="SULFATASE_2"/>
    <property type="match status" value="1"/>
</dbReference>
<keyword evidence="2" id="KW-0479">Metal-binding</keyword>
<name>A0ABW5E2I8_9BACT</name>
<dbReference type="CDD" id="cd16143">
    <property type="entry name" value="ARS_like"/>
    <property type="match status" value="1"/>
</dbReference>